<evidence type="ECO:0000313" key="3">
    <source>
        <dbReference type="Proteomes" id="UP000004671"/>
    </source>
</evidence>
<dbReference type="RefSeq" id="WP_006930457.1">
    <property type="nucleotide sequence ID" value="NZ_CM001402.1"/>
</dbReference>
<dbReference type="InParanoid" id="H1XW93"/>
<evidence type="ECO:0000313" key="4">
    <source>
        <dbReference type="Proteomes" id="UP000183868"/>
    </source>
</evidence>
<sequence>MIHVLAALGGGGIGYLIGKYMSKAGFGCPLICDPRISTIYFALIGLFLSFK</sequence>
<gene>
    <name evidence="1" type="ORF">Cabys_2305</name>
    <name evidence="2" type="ORF">Calab_3395</name>
</gene>
<evidence type="ECO:0000313" key="1">
    <source>
        <dbReference type="EMBL" id="APF19054.1"/>
    </source>
</evidence>
<evidence type="ECO:0000313" key="2">
    <source>
        <dbReference type="EMBL" id="EHO42998.1"/>
    </source>
</evidence>
<name>H1XW93_CALAY</name>
<dbReference type="EMBL" id="CP018099">
    <property type="protein sequence ID" value="APF19054.1"/>
    <property type="molecule type" value="Genomic_DNA"/>
</dbReference>
<dbReference type="EMBL" id="CM001402">
    <property type="protein sequence ID" value="EHO42998.1"/>
    <property type="molecule type" value="Genomic_DNA"/>
</dbReference>
<protein>
    <submittedName>
        <fullName evidence="2">Uncharacterized protein</fullName>
    </submittedName>
</protein>
<proteinExistence type="predicted"/>
<dbReference type="AlphaFoldDB" id="H1XW93"/>
<dbReference type="KEGG" id="caby:Cabys_2305"/>
<dbReference type="Proteomes" id="UP000183868">
    <property type="component" value="Chromosome"/>
</dbReference>
<dbReference type="PaxDb" id="880073-Calab_3395"/>
<accession>H1XW93</accession>
<organism evidence="2 3">
    <name type="scientific">Caldithrix abyssi DSM 13497</name>
    <dbReference type="NCBI Taxonomy" id="880073"/>
    <lineage>
        <taxon>Bacteria</taxon>
        <taxon>Pseudomonadati</taxon>
        <taxon>Calditrichota</taxon>
        <taxon>Calditrichia</taxon>
        <taxon>Calditrichales</taxon>
        <taxon>Calditrichaceae</taxon>
        <taxon>Caldithrix</taxon>
    </lineage>
</organism>
<dbReference type="Proteomes" id="UP000004671">
    <property type="component" value="Chromosome"/>
</dbReference>
<keyword evidence="3" id="KW-1185">Reference proteome</keyword>
<reference evidence="1 4" key="2">
    <citation type="submission" date="2016-11" db="EMBL/GenBank/DDBJ databases">
        <title>Genomic analysis of Caldithrix abyssi and proposal of a novel bacterial phylum Caldithrichaeota.</title>
        <authorList>
            <person name="Kublanov I."/>
            <person name="Sigalova O."/>
            <person name="Gavrilov S."/>
            <person name="Lebedinsky A."/>
            <person name="Ivanova N."/>
            <person name="Daum C."/>
            <person name="Reddy T."/>
            <person name="Klenk H.P."/>
            <person name="Goker M."/>
            <person name="Reva O."/>
            <person name="Miroshnichenko M."/>
            <person name="Kyprides N."/>
            <person name="Woyke T."/>
            <person name="Gelfand M."/>
        </authorList>
    </citation>
    <scope>NUCLEOTIDE SEQUENCE [LARGE SCALE GENOMIC DNA]</scope>
    <source>
        <strain evidence="1 4">LF13</strain>
    </source>
</reference>
<dbReference type="HOGENOM" id="CLU_3096684_0_0_0"/>
<dbReference type="STRING" id="880073.Cabys_2305"/>
<reference evidence="2 3" key="1">
    <citation type="submission" date="2011-09" db="EMBL/GenBank/DDBJ databases">
        <title>The permanent draft genome of Caldithrix abyssi DSM 13497.</title>
        <authorList>
            <consortium name="US DOE Joint Genome Institute (JGI-PGF)"/>
            <person name="Lucas S."/>
            <person name="Han J."/>
            <person name="Lapidus A."/>
            <person name="Bruce D."/>
            <person name="Goodwin L."/>
            <person name="Pitluck S."/>
            <person name="Peters L."/>
            <person name="Kyrpides N."/>
            <person name="Mavromatis K."/>
            <person name="Ivanova N."/>
            <person name="Mikhailova N."/>
            <person name="Chertkov O."/>
            <person name="Detter J.C."/>
            <person name="Tapia R."/>
            <person name="Han C."/>
            <person name="Land M."/>
            <person name="Hauser L."/>
            <person name="Markowitz V."/>
            <person name="Cheng J.-F."/>
            <person name="Hugenholtz P."/>
            <person name="Woyke T."/>
            <person name="Wu D."/>
            <person name="Spring S."/>
            <person name="Brambilla E."/>
            <person name="Klenk H.-P."/>
            <person name="Eisen J.A."/>
        </authorList>
    </citation>
    <scope>NUCLEOTIDE SEQUENCE [LARGE SCALE GENOMIC DNA]</scope>
    <source>
        <strain evidence="2 3">DSM 13497</strain>
    </source>
</reference>